<evidence type="ECO:0000313" key="1">
    <source>
        <dbReference type="EMBL" id="MFD2790782.1"/>
    </source>
</evidence>
<keyword evidence="2" id="KW-1185">Reference proteome</keyword>
<dbReference type="Pfam" id="PF18976">
    <property type="entry name" value="DUF5712"/>
    <property type="match status" value="1"/>
</dbReference>
<dbReference type="Proteomes" id="UP001597532">
    <property type="component" value="Unassembled WGS sequence"/>
</dbReference>
<sequence length="44" mass="5388">MYRGSESTFNGKVVKRRFSRDQFYKSTEKRVDAMFKYNRNFVVN</sequence>
<comment type="caution">
    <text evidence="1">The sequence shown here is derived from an EMBL/GenBank/DDBJ whole genome shotgun (WGS) entry which is preliminary data.</text>
</comment>
<name>A0ABW5VGG8_9FLAO</name>
<accession>A0ABW5VGG8</accession>
<proteinExistence type="predicted"/>
<dbReference type="EMBL" id="JBHUOK010000030">
    <property type="protein sequence ID" value="MFD2790782.1"/>
    <property type="molecule type" value="Genomic_DNA"/>
</dbReference>
<reference evidence="2" key="1">
    <citation type="journal article" date="2019" name="Int. J. Syst. Evol. Microbiol.">
        <title>The Global Catalogue of Microorganisms (GCM) 10K type strain sequencing project: providing services to taxonomists for standard genome sequencing and annotation.</title>
        <authorList>
            <consortium name="The Broad Institute Genomics Platform"/>
            <consortium name="The Broad Institute Genome Sequencing Center for Infectious Disease"/>
            <person name="Wu L."/>
            <person name="Ma J."/>
        </authorList>
    </citation>
    <scope>NUCLEOTIDE SEQUENCE [LARGE SCALE GENOMIC DNA]</scope>
    <source>
        <strain evidence="2">KCTC 52924</strain>
    </source>
</reference>
<protein>
    <submittedName>
        <fullName evidence="1">DUF5712 family protein</fullName>
    </submittedName>
</protein>
<gene>
    <name evidence="1" type="ORF">ACFS1K_13490</name>
</gene>
<dbReference type="RefSeq" id="WP_353057470.1">
    <property type="nucleotide sequence ID" value="NZ_CP166679.1"/>
</dbReference>
<dbReference type="InterPro" id="IPR043766">
    <property type="entry name" value="BfmA-like"/>
</dbReference>
<organism evidence="1 2">
    <name type="scientific">Arenibacter antarcticus</name>
    <dbReference type="NCBI Taxonomy" id="2040469"/>
    <lineage>
        <taxon>Bacteria</taxon>
        <taxon>Pseudomonadati</taxon>
        <taxon>Bacteroidota</taxon>
        <taxon>Flavobacteriia</taxon>
        <taxon>Flavobacteriales</taxon>
        <taxon>Flavobacteriaceae</taxon>
        <taxon>Arenibacter</taxon>
    </lineage>
</organism>
<evidence type="ECO:0000313" key="2">
    <source>
        <dbReference type="Proteomes" id="UP001597532"/>
    </source>
</evidence>